<feature type="region of interest" description="Disordered" evidence="1">
    <location>
        <begin position="367"/>
        <end position="410"/>
    </location>
</feature>
<sequence length="410" mass="44735">MSDAPAHSSSAELAPVVATWDGDVDESTQMQIDALLAAESDINARLREGRNLEAADSSGKLPDALLADARRKRDQARRNVQQAQSRLSQVLKDRQASTKRLDKLQRAASQRVVIPDQLTLPSVALRSGADDAIAEEIKTLMRENSELEEAIARNDGARIHLEKLQNEKRDKVRQVKELKSELKMVQQQLEIKRAELEELEALVKPSPVRQAFQAEVDRLRREINASSSAKTHAEREASALAKRLLRVRTVLAPFLKTEGLKPQQSIPAADDELAGRLADYVLALAEKVRTLETTLGQREERAAALEMSAESAANDLKKLVAKRTQATTRKTWAAAGMLVPLQIPVTYEPSQPAVVAAPLAAPAEVQAAEDEEVALPGIGRARKPKKPRARNVKGDAAPPNPLAGAPADED</sequence>
<feature type="region of interest" description="Disordered" evidence="1">
    <location>
        <begin position="71"/>
        <end position="94"/>
    </location>
</feature>
<keyword evidence="3" id="KW-1185">Reference proteome</keyword>
<feature type="compositionally biased region" description="Basic residues" evidence="1">
    <location>
        <begin position="380"/>
        <end position="391"/>
    </location>
</feature>
<dbReference type="Proteomes" id="UP000037460">
    <property type="component" value="Unassembled WGS sequence"/>
</dbReference>
<proteinExistence type="predicted"/>
<gene>
    <name evidence="2" type="ORF">Ctob_012209</name>
</gene>
<evidence type="ECO:0000256" key="1">
    <source>
        <dbReference type="SAM" id="MobiDB-lite"/>
    </source>
</evidence>
<name>A0A0M0K4F4_9EUKA</name>
<reference evidence="3" key="1">
    <citation type="journal article" date="2015" name="PLoS Genet.">
        <title>Genome Sequence and Transcriptome Analyses of Chrysochromulina tobin: Metabolic Tools for Enhanced Algal Fitness in the Prominent Order Prymnesiales (Haptophyceae).</title>
        <authorList>
            <person name="Hovde B.T."/>
            <person name="Deodato C.R."/>
            <person name="Hunsperger H.M."/>
            <person name="Ryken S.A."/>
            <person name="Yost W."/>
            <person name="Jha R.K."/>
            <person name="Patterson J."/>
            <person name="Monnat R.J. Jr."/>
            <person name="Barlow S.B."/>
            <person name="Starkenburg S.R."/>
            <person name="Cattolico R.A."/>
        </authorList>
    </citation>
    <scope>NUCLEOTIDE SEQUENCE</scope>
    <source>
        <strain evidence="3">CCMP291</strain>
    </source>
</reference>
<organism evidence="2 3">
    <name type="scientific">Chrysochromulina tobinii</name>
    <dbReference type="NCBI Taxonomy" id="1460289"/>
    <lineage>
        <taxon>Eukaryota</taxon>
        <taxon>Haptista</taxon>
        <taxon>Haptophyta</taxon>
        <taxon>Prymnesiophyceae</taxon>
        <taxon>Prymnesiales</taxon>
        <taxon>Chrysochromulinaceae</taxon>
        <taxon>Chrysochromulina</taxon>
    </lineage>
</organism>
<dbReference type="AlphaFoldDB" id="A0A0M0K4F4"/>
<protein>
    <submittedName>
        <fullName evidence="2">Uncharacterized protein</fullName>
    </submittedName>
</protein>
<dbReference type="EMBL" id="JWZX01001448">
    <property type="protein sequence ID" value="KOO33705.1"/>
    <property type="molecule type" value="Genomic_DNA"/>
</dbReference>
<feature type="compositionally biased region" description="Polar residues" evidence="1">
    <location>
        <begin position="79"/>
        <end position="88"/>
    </location>
</feature>
<comment type="caution">
    <text evidence="2">The sequence shown here is derived from an EMBL/GenBank/DDBJ whole genome shotgun (WGS) entry which is preliminary data.</text>
</comment>
<evidence type="ECO:0000313" key="2">
    <source>
        <dbReference type="EMBL" id="KOO33705.1"/>
    </source>
</evidence>
<evidence type="ECO:0000313" key="3">
    <source>
        <dbReference type="Proteomes" id="UP000037460"/>
    </source>
</evidence>
<accession>A0A0M0K4F4</accession>